<dbReference type="EMBL" id="ML179142">
    <property type="protein sequence ID" value="THU98141.1"/>
    <property type="molecule type" value="Genomic_DNA"/>
</dbReference>
<evidence type="ECO:0000256" key="2">
    <source>
        <dbReference type="SAM" id="Phobius"/>
    </source>
</evidence>
<dbReference type="AlphaFoldDB" id="A0A4S8M7T6"/>
<dbReference type="Proteomes" id="UP000297245">
    <property type="component" value="Unassembled WGS sequence"/>
</dbReference>
<keyword evidence="2" id="KW-1133">Transmembrane helix</keyword>
<keyword evidence="1" id="KW-0175">Coiled coil</keyword>
<feature type="transmembrane region" description="Helical" evidence="2">
    <location>
        <begin position="124"/>
        <end position="144"/>
    </location>
</feature>
<evidence type="ECO:0000313" key="3">
    <source>
        <dbReference type="EMBL" id="THU98141.1"/>
    </source>
</evidence>
<gene>
    <name evidence="3" type="ORF">K435DRAFT_38091</name>
</gene>
<reference evidence="3 4" key="1">
    <citation type="journal article" date="2019" name="Nat. Ecol. Evol.">
        <title>Megaphylogeny resolves global patterns of mushroom evolution.</title>
        <authorList>
            <person name="Varga T."/>
            <person name="Krizsan K."/>
            <person name="Foldi C."/>
            <person name="Dima B."/>
            <person name="Sanchez-Garcia M."/>
            <person name="Sanchez-Ramirez S."/>
            <person name="Szollosi G.J."/>
            <person name="Szarkandi J.G."/>
            <person name="Papp V."/>
            <person name="Albert L."/>
            <person name="Andreopoulos W."/>
            <person name="Angelini C."/>
            <person name="Antonin V."/>
            <person name="Barry K.W."/>
            <person name="Bougher N.L."/>
            <person name="Buchanan P."/>
            <person name="Buyck B."/>
            <person name="Bense V."/>
            <person name="Catcheside P."/>
            <person name="Chovatia M."/>
            <person name="Cooper J."/>
            <person name="Damon W."/>
            <person name="Desjardin D."/>
            <person name="Finy P."/>
            <person name="Geml J."/>
            <person name="Haridas S."/>
            <person name="Hughes K."/>
            <person name="Justo A."/>
            <person name="Karasinski D."/>
            <person name="Kautmanova I."/>
            <person name="Kiss B."/>
            <person name="Kocsube S."/>
            <person name="Kotiranta H."/>
            <person name="LaButti K.M."/>
            <person name="Lechner B.E."/>
            <person name="Liimatainen K."/>
            <person name="Lipzen A."/>
            <person name="Lukacs Z."/>
            <person name="Mihaltcheva S."/>
            <person name="Morgado L.N."/>
            <person name="Niskanen T."/>
            <person name="Noordeloos M.E."/>
            <person name="Ohm R.A."/>
            <person name="Ortiz-Santana B."/>
            <person name="Ovrebo C."/>
            <person name="Racz N."/>
            <person name="Riley R."/>
            <person name="Savchenko A."/>
            <person name="Shiryaev A."/>
            <person name="Soop K."/>
            <person name="Spirin V."/>
            <person name="Szebenyi C."/>
            <person name="Tomsovsky M."/>
            <person name="Tulloss R.E."/>
            <person name="Uehling J."/>
            <person name="Grigoriev I.V."/>
            <person name="Vagvolgyi C."/>
            <person name="Papp T."/>
            <person name="Martin F.M."/>
            <person name="Miettinen O."/>
            <person name="Hibbett D.S."/>
            <person name="Nagy L.G."/>
        </authorList>
    </citation>
    <scope>NUCLEOTIDE SEQUENCE [LARGE SCALE GENOMIC DNA]</scope>
    <source>
        <strain evidence="3 4">CBS 962.96</strain>
    </source>
</reference>
<protein>
    <submittedName>
        <fullName evidence="3">Uncharacterized protein</fullName>
    </submittedName>
</protein>
<evidence type="ECO:0000256" key="1">
    <source>
        <dbReference type="SAM" id="Coils"/>
    </source>
</evidence>
<sequence>METQKIAALLTALAEKDKEIEALKLSLKAHAVRTSNVQTRLLATLDALDALQTSNSQDSELERQNYNRLKQKLYQYQRSVQECERERDDMREAVNALVEKVETSNNYALWSHSRMEISSRLGSFNVAFSFLCLVFEFSLLWALFV</sequence>
<feature type="coiled-coil region" evidence="1">
    <location>
        <begin position="66"/>
        <end position="100"/>
    </location>
</feature>
<accession>A0A4S8M7T6</accession>
<proteinExistence type="predicted"/>
<organism evidence="3 4">
    <name type="scientific">Dendrothele bispora (strain CBS 962.96)</name>
    <dbReference type="NCBI Taxonomy" id="1314807"/>
    <lineage>
        <taxon>Eukaryota</taxon>
        <taxon>Fungi</taxon>
        <taxon>Dikarya</taxon>
        <taxon>Basidiomycota</taxon>
        <taxon>Agaricomycotina</taxon>
        <taxon>Agaricomycetes</taxon>
        <taxon>Agaricomycetidae</taxon>
        <taxon>Agaricales</taxon>
        <taxon>Agaricales incertae sedis</taxon>
        <taxon>Dendrothele</taxon>
    </lineage>
</organism>
<keyword evidence="2" id="KW-0472">Membrane</keyword>
<keyword evidence="4" id="KW-1185">Reference proteome</keyword>
<dbReference type="OrthoDB" id="2800708at2759"/>
<name>A0A4S8M7T6_DENBC</name>
<keyword evidence="2" id="KW-0812">Transmembrane</keyword>
<evidence type="ECO:0000313" key="4">
    <source>
        <dbReference type="Proteomes" id="UP000297245"/>
    </source>
</evidence>